<dbReference type="InterPro" id="IPR036179">
    <property type="entry name" value="Ig-like_dom_sf"/>
</dbReference>
<dbReference type="GO" id="GO:0006955">
    <property type="term" value="P:immune response"/>
    <property type="evidence" value="ECO:0007669"/>
    <property type="project" value="TreeGrafter"/>
</dbReference>
<dbReference type="InterPro" id="IPR003599">
    <property type="entry name" value="Ig_sub"/>
</dbReference>
<keyword evidence="3" id="KW-1133">Transmembrane helix</keyword>
<dbReference type="EMBL" id="JAUPFM010000212">
    <property type="protein sequence ID" value="KAK2810769.1"/>
    <property type="molecule type" value="Genomic_DNA"/>
</dbReference>
<dbReference type="GO" id="GO:0004888">
    <property type="term" value="F:transmembrane signaling receptor activity"/>
    <property type="evidence" value="ECO:0007669"/>
    <property type="project" value="TreeGrafter"/>
</dbReference>
<evidence type="ECO:0000259" key="4">
    <source>
        <dbReference type="PROSITE" id="PS50835"/>
    </source>
</evidence>
<accession>A0AA88IQL7</accession>
<keyword evidence="1" id="KW-0732">Signal</keyword>
<dbReference type="Gene3D" id="2.60.40.10">
    <property type="entry name" value="Immunoglobulins"/>
    <property type="match status" value="2"/>
</dbReference>
<dbReference type="AlphaFoldDB" id="A0AA88IQL7"/>
<keyword evidence="3" id="KW-0812">Transmembrane</keyword>
<dbReference type="InterPro" id="IPR007110">
    <property type="entry name" value="Ig-like_dom"/>
</dbReference>
<keyword evidence="3" id="KW-0472">Membrane</keyword>
<keyword evidence="6" id="KW-1185">Reference proteome</keyword>
<evidence type="ECO:0000256" key="1">
    <source>
        <dbReference type="ARBA" id="ARBA00022729"/>
    </source>
</evidence>
<dbReference type="SUPFAM" id="SSF48726">
    <property type="entry name" value="Immunoglobulin"/>
    <property type="match status" value="2"/>
</dbReference>
<dbReference type="SMART" id="SM00409">
    <property type="entry name" value="IG"/>
    <property type="match status" value="2"/>
</dbReference>
<comment type="caution">
    <text evidence="5">The sequence shown here is derived from an EMBL/GenBank/DDBJ whole genome shotgun (WGS) entry which is preliminary data.</text>
</comment>
<dbReference type="PANTHER" id="PTHR11481">
    <property type="entry name" value="IMMUNOGLOBULIN FC RECEPTOR"/>
    <property type="match status" value="1"/>
</dbReference>
<gene>
    <name evidence="5" type="ORF">Q5P01_000351</name>
</gene>
<evidence type="ECO:0000313" key="5">
    <source>
        <dbReference type="EMBL" id="KAK2810769.1"/>
    </source>
</evidence>
<dbReference type="InterPro" id="IPR050488">
    <property type="entry name" value="Ig_Fc_receptor"/>
</dbReference>
<sequence>MFTCFTHLDLKFSITTGNCGLSVTYTLVLQLPAIHSVSERKSSMDITALCTVVAFLRVIPNKSQFFQYDSVALSCELQGSVSEWKIKRNTSVNTNEECPTAWDRRDRSYCSITDLYPSDSGVYWCESGAGGCSNSVSITVTAGSVILESPASTLMAGETLILRCTNEITSSINLTTDFYKDGLLIESSSTGDFIIPSVSESDEGFYKCNISGAGESPDSWLSVRGHPESYTTALAMILLPVVVKGVLLLSVNLLMLFCFWGNHREEMDPAVPSLTFTHQTVAFTGVSLEQEASCHKENVYGLFYSALKLVPHNHRHFFKMVHANIQKTD</sequence>
<dbReference type="GO" id="GO:0007166">
    <property type="term" value="P:cell surface receptor signaling pathway"/>
    <property type="evidence" value="ECO:0007669"/>
    <property type="project" value="TreeGrafter"/>
</dbReference>
<keyword evidence="2" id="KW-1015">Disulfide bond</keyword>
<dbReference type="PROSITE" id="PS50835">
    <property type="entry name" value="IG_LIKE"/>
    <property type="match status" value="1"/>
</dbReference>
<dbReference type="Pfam" id="PF13895">
    <property type="entry name" value="Ig_2"/>
    <property type="match status" value="1"/>
</dbReference>
<dbReference type="InterPro" id="IPR013783">
    <property type="entry name" value="Ig-like_fold"/>
</dbReference>
<dbReference type="PANTHER" id="PTHR11481:SF64">
    <property type="entry name" value="FC RECEPTOR-LIKE PROTEIN 4"/>
    <property type="match status" value="1"/>
</dbReference>
<organism evidence="5 6">
    <name type="scientific">Channa striata</name>
    <name type="common">Snakehead murrel</name>
    <name type="synonym">Ophicephalus striatus</name>
    <dbReference type="NCBI Taxonomy" id="64152"/>
    <lineage>
        <taxon>Eukaryota</taxon>
        <taxon>Metazoa</taxon>
        <taxon>Chordata</taxon>
        <taxon>Craniata</taxon>
        <taxon>Vertebrata</taxon>
        <taxon>Euteleostomi</taxon>
        <taxon>Actinopterygii</taxon>
        <taxon>Neopterygii</taxon>
        <taxon>Teleostei</taxon>
        <taxon>Neoteleostei</taxon>
        <taxon>Acanthomorphata</taxon>
        <taxon>Anabantaria</taxon>
        <taxon>Anabantiformes</taxon>
        <taxon>Channoidei</taxon>
        <taxon>Channidae</taxon>
        <taxon>Channa</taxon>
    </lineage>
</organism>
<evidence type="ECO:0000256" key="3">
    <source>
        <dbReference type="SAM" id="Phobius"/>
    </source>
</evidence>
<reference evidence="5" key="1">
    <citation type="submission" date="2023-07" db="EMBL/GenBank/DDBJ databases">
        <title>Chromosome-level Genome Assembly of Striped Snakehead (Channa striata).</title>
        <authorList>
            <person name="Liu H."/>
        </authorList>
    </citation>
    <scope>NUCLEOTIDE SEQUENCE</scope>
    <source>
        <strain evidence="5">Gz</strain>
        <tissue evidence="5">Muscle</tissue>
    </source>
</reference>
<dbReference type="GO" id="GO:0009897">
    <property type="term" value="C:external side of plasma membrane"/>
    <property type="evidence" value="ECO:0007669"/>
    <property type="project" value="TreeGrafter"/>
</dbReference>
<evidence type="ECO:0000256" key="2">
    <source>
        <dbReference type="ARBA" id="ARBA00023157"/>
    </source>
</evidence>
<name>A0AA88IQL7_CHASR</name>
<dbReference type="Proteomes" id="UP001187415">
    <property type="component" value="Unassembled WGS sequence"/>
</dbReference>
<feature type="transmembrane region" description="Helical" evidence="3">
    <location>
        <begin position="233"/>
        <end position="260"/>
    </location>
</feature>
<proteinExistence type="predicted"/>
<evidence type="ECO:0000313" key="6">
    <source>
        <dbReference type="Proteomes" id="UP001187415"/>
    </source>
</evidence>
<feature type="domain" description="Ig-like" evidence="4">
    <location>
        <begin position="110"/>
        <end position="222"/>
    </location>
</feature>
<protein>
    <recommendedName>
        <fullName evidence="4">Ig-like domain-containing protein</fullName>
    </recommendedName>
</protein>